<evidence type="ECO:0000313" key="2">
    <source>
        <dbReference type="Proteomes" id="UP000647133"/>
    </source>
</evidence>
<name>A0ABR9AKB0_9BACT</name>
<dbReference type="PROSITE" id="PS51257">
    <property type="entry name" value="PROKAR_LIPOPROTEIN"/>
    <property type="match status" value="1"/>
</dbReference>
<dbReference type="RefSeq" id="WP_192008798.1">
    <property type="nucleotide sequence ID" value="NZ_JACYTQ010000001.1"/>
</dbReference>
<sequence>MNALRYTPAILIALFLFSCDSGQDDHQNQLEKSEKNWQVLKSENGESYRYQVSTSSWTGYSSITTITVLKGLVTKREFQSYLPDNEGGQELVYSYVEEGEKIGADTEGAEPITLDELYDVCKEEYLTVDPNSNTIYFTEFDNGLVKSCGYVPQNCVDDCFFGFSLKIIEWLE</sequence>
<accession>A0ABR9AKB0</accession>
<dbReference type="Proteomes" id="UP000647133">
    <property type="component" value="Unassembled WGS sequence"/>
</dbReference>
<protein>
    <submittedName>
        <fullName evidence="1">Uncharacterized protein</fullName>
    </submittedName>
</protein>
<gene>
    <name evidence="1" type="ORF">IFO69_04725</name>
</gene>
<proteinExistence type="predicted"/>
<evidence type="ECO:0000313" key="1">
    <source>
        <dbReference type="EMBL" id="MBD8488044.1"/>
    </source>
</evidence>
<reference evidence="1 2" key="1">
    <citation type="submission" date="2020-09" db="EMBL/GenBank/DDBJ databases">
        <title>Echinicola sp. CAU 1574 isolated from sand of Sido Beach.</title>
        <authorList>
            <person name="Kim W."/>
        </authorList>
    </citation>
    <scope>NUCLEOTIDE SEQUENCE [LARGE SCALE GENOMIC DNA]</scope>
    <source>
        <strain evidence="1 2">CAU 1574</strain>
    </source>
</reference>
<dbReference type="EMBL" id="JACYTQ010000001">
    <property type="protein sequence ID" value="MBD8488044.1"/>
    <property type="molecule type" value="Genomic_DNA"/>
</dbReference>
<organism evidence="1 2">
    <name type="scientific">Echinicola arenosa</name>
    <dbReference type="NCBI Taxonomy" id="2774144"/>
    <lineage>
        <taxon>Bacteria</taxon>
        <taxon>Pseudomonadati</taxon>
        <taxon>Bacteroidota</taxon>
        <taxon>Cytophagia</taxon>
        <taxon>Cytophagales</taxon>
        <taxon>Cyclobacteriaceae</taxon>
        <taxon>Echinicola</taxon>
    </lineage>
</organism>
<comment type="caution">
    <text evidence="1">The sequence shown here is derived from an EMBL/GenBank/DDBJ whole genome shotgun (WGS) entry which is preliminary data.</text>
</comment>
<keyword evidence="2" id="KW-1185">Reference proteome</keyword>